<accession>A0A1Z4MRR9</accession>
<organism evidence="3 4">
    <name type="scientific">Tolypothrix tenuis PCC 7101</name>
    <dbReference type="NCBI Taxonomy" id="231146"/>
    <lineage>
        <taxon>Bacteria</taxon>
        <taxon>Bacillati</taxon>
        <taxon>Cyanobacteriota</taxon>
        <taxon>Cyanophyceae</taxon>
        <taxon>Nostocales</taxon>
        <taxon>Tolypothrichaceae</taxon>
        <taxon>Tolypothrix</taxon>
    </lineage>
</organism>
<keyword evidence="4" id="KW-1185">Reference proteome</keyword>
<dbReference type="KEGG" id="ttq:NIES37_01110"/>
<keyword evidence="2" id="KW-0408">Iron</keyword>
<evidence type="ECO:0000313" key="3">
    <source>
        <dbReference type="EMBL" id="BAY96184.1"/>
    </source>
</evidence>
<dbReference type="Gene3D" id="1.20.58.480">
    <property type="match status" value="1"/>
</dbReference>
<dbReference type="PROSITE" id="PS00876">
    <property type="entry name" value="IDO_1"/>
    <property type="match status" value="1"/>
</dbReference>
<dbReference type="PANTHER" id="PTHR28657">
    <property type="entry name" value="INDOLEAMINE 2,3-DIOXYGENASE"/>
    <property type="match status" value="1"/>
</dbReference>
<dbReference type="GO" id="GO:0016491">
    <property type="term" value="F:oxidoreductase activity"/>
    <property type="evidence" value="ECO:0007669"/>
    <property type="project" value="UniProtKB-ARBA"/>
</dbReference>
<dbReference type="EMBL" id="AP018248">
    <property type="protein sequence ID" value="BAY96184.1"/>
    <property type="molecule type" value="Genomic_DNA"/>
</dbReference>
<protein>
    <recommendedName>
        <fullName evidence="5">Indoleamine 2,3-dioxygenase</fullName>
    </recommendedName>
</protein>
<dbReference type="SUPFAM" id="SSF140959">
    <property type="entry name" value="Indolic compounds 2,3-dioxygenase-like"/>
    <property type="match status" value="1"/>
</dbReference>
<keyword evidence="1" id="KW-0479">Metal-binding</keyword>
<dbReference type="Proteomes" id="UP000218785">
    <property type="component" value="Chromosome"/>
</dbReference>
<evidence type="ECO:0000313" key="4">
    <source>
        <dbReference type="Proteomes" id="UP000218785"/>
    </source>
</evidence>
<dbReference type="PANTHER" id="PTHR28657:SF5">
    <property type="entry name" value="INDOLEAMINE 2,3-DIOXYGENASE"/>
    <property type="match status" value="1"/>
</dbReference>
<dbReference type="InterPro" id="IPR000898">
    <property type="entry name" value="Indolamine_dOase"/>
</dbReference>
<evidence type="ECO:0000256" key="2">
    <source>
        <dbReference type="ARBA" id="ARBA00023004"/>
    </source>
</evidence>
<sequence>MITDLAYYQVDSIRGFLPKEDPLEYLPSEFEAWECIAAQVPLLLMTGQLRSTLKNLNSPDISYLQDEQQIRRAFLLLSIFGNAYVWGGEQPATILPHTVAIPWWNLAEKLGRPPIICHASMALDNWRRLDKSQPLDLNNIAILQLFLGGLDEQWFYATNVAIEAKGAPALVSLVEAQKSLVIGKIEVVAQQLKKIAAVLADMYAILLRIPEKCDPYIFYHRVRPFIASWPEPGVVYEGISDTPQKFVGGSAAQSSLIQSLDAGLGIKHQQDKSQLFLHKMRSYMPPPHRKFIEALEASPSIRQFVLSYKHDYPLVCDFYNDCIQALEKFRQKHMQIAACYIAQHSRQNAKGTGGTDFTRFLQEVKQETADHLISTQ</sequence>
<reference evidence="3 4" key="1">
    <citation type="submission" date="2017-06" db="EMBL/GenBank/DDBJ databases">
        <title>Genome sequencing of cyanobaciteial culture collection at National Institute for Environmental Studies (NIES).</title>
        <authorList>
            <person name="Hirose Y."/>
            <person name="Shimura Y."/>
            <person name="Fujisawa T."/>
            <person name="Nakamura Y."/>
            <person name="Kawachi M."/>
        </authorList>
    </citation>
    <scope>NUCLEOTIDE SEQUENCE [LARGE SCALE GENOMIC DNA]</scope>
    <source>
        <strain evidence="3 4">NIES-37</strain>
    </source>
</reference>
<proteinExistence type="predicted"/>
<evidence type="ECO:0008006" key="5">
    <source>
        <dbReference type="Google" id="ProtNLM"/>
    </source>
</evidence>
<dbReference type="RefSeq" id="WP_096573427.1">
    <property type="nucleotide sequence ID" value="NZ_CAWNJS010000001.1"/>
</dbReference>
<name>A0A1Z4MRR9_9CYAN</name>
<dbReference type="GO" id="GO:0019441">
    <property type="term" value="P:L-tryptophan catabolic process to kynurenine"/>
    <property type="evidence" value="ECO:0007669"/>
    <property type="project" value="InterPro"/>
</dbReference>
<dbReference type="GO" id="GO:0046872">
    <property type="term" value="F:metal ion binding"/>
    <property type="evidence" value="ECO:0007669"/>
    <property type="project" value="UniProtKB-KW"/>
</dbReference>
<dbReference type="Pfam" id="PF01231">
    <property type="entry name" value="IDO"/>
    <property type="match status" value="1"/>
</dbReference>
<gene>
    <name evidence="3" type="ORF">NIES37_01110</name>
</gene>
<dbReference type="GO" id="GO:0020037">
    <property type="term" value="F:heme binding"/>
    <property type="evidence" value="ECO:0007669"/>
    <property type="project" value="InterPro"/>
</dbReference>
<evidence type="ECO:0000256" key="1">
    <source>
        <dbReference type="ARBA" id="ARBA00022723"/>
    </source>
</evidence>
<dbReference type="AlphaFoldDB" id="A0A1Z4MRR9"/>
<dbReference type="InterPro" id="IPR037217">
    <property type="entry name" value="Trp/Indoleamine_2_3_dOase-like"/>
</dbReference>